<evidence type="ECO:0000313" key="8">
    <source>
        <dbReference type="Proteomes" id="UP000564378"/>
    </source>
</evidence>
<reference evidence="7 8" key="1">
    <citation type="submission" date="2020-08" db="EMBL/GenBank/DDBJ databases">
        <title>Draft genome sequence of Parasphingopyxis sp. GrpM-11.</title>
        <authorList>
            <person name="Oh J."/>
            <person name="Roh D.-H."/>
        </authorList>
    </citation>
    <scope>NUCLEOTIDE SEQUENCE [LARGE SCALE GENOMIC DNA]</scope>
    <source>
        <strain evidence="7 8">GrpM-11</strain>
    </source>
</reference>
<evidence type="ECO:0000256" key="4">
    <source>
        <dbReference type="SAM" id="SignalP"/>
    </source>
</evidence>
<feature type="signal peptide" evidence="4">
    <location>
        <begin position="1"/>
        <end position="29"/>
    </location>
</feature>
<dbReference type="GO" id="GO:0019867">
    <property type="term" value="C:outer membrane"/>
    <property type="evidence" value="ECO:0007669"/>
    <property type="project" value="InterPro"/>
</dbReference>
<organism evidence="7 8">
    <name type="scientific">Parasphingopyxis marina</name>
    <dbReference type="NCBI Taxonomy" id="2761622"/>
    <lineage>
        <taxon>Bacteria</taxon>
        <taxon>Pseudomonadati</taxon>
        <taxon>Pseudomonadota</taxon>
        <taxon>Alphaproteobacteria</taxon>
        <taxon>Sphingomonadales</taxon>
        <taxon>Sphingomonadaceae</taxon>
        <taxon>Parasphingopyxis</taxon>
    </lineage>
</organism>
<evidence type="ECO:0000259" key="5">
    <source>
        <dbReference type="Pfam" id="PF01103"/>
    </source>
</evidence>
<keyword evidence="4" id="KW-0732">Signal</keyword>
<dbReference type="RefSeq" id="WP_185801671.1">
    <property type="nucleotide sequence ID" value="NZ_JACJVJ010000002.1"/>
</dbReference>
<dbReference type="InterPro" id="IPR010827">
    <property type="entry name" value="BamA/TamA_POTRA"/>
</dbReference>
<dbReference type="InterPro" id="IPR000184">
    <property type="entry name" value="Bac_surfAg_D15"/>
</dbReference>
<keyword evidence="2" id="KW-0812">Transmembrane</keyword>
<protein>
    <submittedName>
        <fullName evidence="7">BamA/TamA family outer membrane protein</fullName>
    </submittedName>
</protein>
<evidence type="ECO:0000256" key="3">
    <source>
        <dbReference type="ARBA" id="ARBA00023136"/>
    </source>
</evidence>
<dbReference type="InterPro" id="IPR039910">
    <property type="entry name" value="D15-like"/>
</dbReference>
<sequence>MNGLSRPGRAFFGSLAALCVFGFSSQAAAQDAAGDLARDVEEEVGSVATGDLEPLDTAGAGRAAAPMSDFPDFGVEWPDMEAVADSETGEASQAVAIDAEQRYSVALRGLDDVEPAGSIRSQFNALSQLRANDGDRAVVAQINRRADADRVTLRQIMRAHGYYDARIVPLLEGAADQGRIEVVFEIEPGPIYTFDSVELPGLASAGERTEELRGQFPVETDDPVDAAAVTAAETNLAAELGNRGYPFAEVGDEEVVVDHATGRARLVLPVDPGGERNFGAIRVSEGAEEIFGAEHVQTIARFEPGELYSTRMVDDLRRALIQTGLISRVGLTPVESDDPGLVDLDVSMEPAPPRTIAGAIGYSTGEGARIEGNWEHRNLFPPEGALGVRGILGTEEQFAGVSFRRSNFLDRDQILSVQLFASNTSRDAYAARTAGLTAGFERVSNQLWQKEWTWSIGTELLASDERDIVLSTNTRRRRTFFIAALPLGLSYDGTNDLLNPEEGFRLSALVSPELSLQDQVFGYVRVQLDGSVYIELMDALTMAGRVRLGAIPGAGREDIAPSRRFYAGGGGSVRGYSYQSIGPRDANNDPIGGRSLVEMAIEARYRFGNFGVVPFVDAGAIYTDLYPDFSGLRFGAGLGVRYYSSFGPIRVDVGTPINPQPGDPVIAVYVSLGQAF</sequence>
<dbReference type="Gene3D" id="3.10.20.310">
    <property type="entry name" value="membrane protein fhac"/>
    <property type="match status" value="2"/>
</dbReference>
<dbReference type="EMBL" id="JACJVJ010000002">
    <property type="protein sequence ID" value="MBC2778415.1"/>
    <property type="molecule type" value="Genomic_DNA"/>
</dbReference>
<dbReference type="Pfam" id="PF07244">
    <property type="entry name" value="POTRA"/>
    <property type="match status" value="1"/>
</dbReference>
<feature type="domain" description="POTRA" evidence="6">
    <location>
        <begin position="208"/>
        <end position="273"/>
    </location>
</feature>
<evidence type="ECO:0000313" key="7">
    <source>
        <dbReference type="EMBL" id="MBC2778415.1"/>
    </source>
</evidence>
<dbReference type="PANTHER" id="PTHR12815">
    <property type="entry name" value="SORTING AND ASSEMBLY MACHINERY SAMM50 PROTEIN FAMILY MEMBER"/>
    <property type="match status" value="1"/>
</dbReference>
<comment type="caution">
    <text evidence="7">The sequence shown here is derived from an EMBL/GenBank/DDBJ whole genome shotgun (WGS) entry which is preliminary data.</text>
</comment>
<dbReference type="Gene3D" id="2.40.160.50">
    <property type="entry name" value="membrane protein fhac: a member of the omp85/tpsb transporter family"/>
    <property type="match status" value="1"/>
</dbReference>
<dbReference type="PANTHER" id="PTHR12815:SF42">
    <property type="entry name" value="BACTERIAL SURFACE ANTIGEN (D15) DOMAIN-CONTAINING PROTEIN"/>
    <property type="match status" value="1"/>
</dbReference>
<proteinExistence type="predicted"/>
<name>A0A842HZW1_9SPHN</name>
<feature type="domain" description="Bacterial surface antigen (D15)" evidence="5">
    <location>
        <begin position="386"/>
        <end position="676"/>
    </location>
</feature>
<feature type="chain" id="PRO_5032900621" evidence="4">
    <location>
        <begin position="30"/>
        <end position="676"/>
    </location>
</feature>
<keyword evidence="2" id="KW-1134">Transmembrane beta strand</keyword>
<accession>A0A842HZW1</accession>
<comment type="subcellular location">
    <subcellularLocation>
        <location evidence="1">Membrane</location>
    </subcellularLocation>
</comment>
<evidence type="ECO:0000256" key="2">
    <source>
        <dbReference type="ARBA" id="ARBA00022452"/>
    </source>
</evidence>
<keyword evidence="3" id="KW-0472">Membrane</keyword>
<evidence type="ECO:0000256" key="1">
    <source>
        <dbReference type="ARBA" id="ARBA00004370"/>
    </source>
</evidence>
<evidence type="ECO:0000259" key="6">
    <source>
        <dbReference type="Pfam" id="PF07244"/>
    </source>
</evidence>
<dbReference type="AlphaFoldDB" id="A0A842HZW1"/>
<dbReference type="Pfam" id="PF01103">
    <property type="entry name" value="Omp85"/>
    <property type="match status" value="1"/>
</dbReference>
<gene>
    <name evidence="7" type="ORF">H6P80_12385</name>
</gene>
<keyword evidence="8" id="KW-1185">Reference proteome</keyword>
<dbReference type="Proteomes" id="UP000564378">
    <property type="component" value="Unassembled WGS sequence"/>
</dbReference>